<keyword evidence="3" id="KW-0963">Cytoplasm</keyword>
<dbReference type="GO" id="GO:0005634">
    <property type="term" value="C:nucleus"/>
    <property type="evidence" value="ECO:0007669"/>
    <property type="project" value="UniProtKB-SubCell"/>
</dbReference>
<keyword evidence="8" id="KW-0539">Nucleus</keyword>
<dbReference type="PANTHER" id="PTHR45589:SF3">
    <property type="entry name" value="WD REPEAT-CONTAINING PROTEIN 62"/>
    <property type="match status" value="1"/>
</dbReference>
<reference evidence="13 14" key="1">
    <citation type="journal article" date="2020" name="Nature">
        <title>Six reference-quality genomes reveal evolution of bat adaptations.</title>
        <authorList>
            <person name="Jebb D."/>
            <person name="Huang Z."/>
            <person name="Pippel M."/>
            <person name="Hughes G.M."/>
            <person name="Lavrichenko K."/>
            <person name="Devanna P."/>
            <person name="Winkler S."/>
            <person name="Jermiin L.S."/>
            <person name="Skirmuntt E.C."/>
            <person name="Katzourakis A."/>
            <person name="Burkitt-Gray L."/>
            <person name="Ray D.A."/>
            <person name="Sullivan K.A.M."/>
            <person name="Roscito J.G."/>
            <person name="Kirilenko B.M."/>
            <person name="Davalos L.M."/>
            <person name="Corthals A.P."/>
            <person name="Power M.L."/>
            <person name="Jones G."/>
            <person name="Ransome R.D."/>
            <person name="Dechmann D.K.N."/>
            <person name="Locatelli A.G."/>
            <person name="Puechmaille S.J."/>
            <person name="Fedrigo O."/>
            <person name="Jarvis E.D."/>
            <person name="Hiller M."/>
            <person name="Vernes S.C."/>
            <person name="Myers E.W."/>
            <person name="Teeling E.C."/>
        </authorList>
    </citation>
    <scope>NUCLEOTIDE SEQUENCE [LARGE SCALE GENOMIC DNA]</scope>
    <source>
        <strain evidence="13">MRouAeg1</strain>
        <tissue evidence="13">Muscle</tissue>
    </source>
</reference>
<gene>
    <name evidence="13" type="ORF">HJG63_020627</name>
</gene>
<comment type="caution">
    <text evidence="13">The sequence shown here is derived from an EMBL/GenBank/DDBJ whole genome shotgun (WGS) entry which is preliminary data.</text>
</comment>
<dbReference type="InterPro" id="IPR056364">
    <property type="entry name" value="WDR62-MABP1_CC"/>
</dbReference>
<organism evidence="13 14">
    <name type="scientific">Rousettus aegyptiacus</name>
    <name type="common">Egyptian fruit bat</name>
    <name type="synonym">Pteropus aegyptiacus</name>
    <dbReference type="NCBI Taxonomy" id="9407"/>
    <lineage>
        <taxon>Eukaryota</taxon>
        <taxon>Metazoa</taxon>
        <taxon>Chordata</taxon>
        <taxon>Craniata</taxon>
        <taxon>Vertebrata</taxon>
        <taxon>Euteleostomi</taxon>
        <taxon>Mammalia</taxon>
        <taxon>Eutheria</taxon>
        <taxon>Laurasiatheria</taxon>
        <taxon>Chiroptera</taxon>
        <taxon>Yinpterochiroptera</taxon>
        <taxon>Pteropodoidea</taxon>
        <taxon>Pteropodidae</taxon>
        <taxon>Rousettinae</taxon>
        <taxon>Rousettus</taxon>
    </lineage>
</organism>
<dbReference type="InterPro" id="IPR052779">
    <property type="entry name" value="WDR62"/>
</dbReference>
<dbReference type="Pfam" id="PF24782">
    <property type="entry name" value="WD40_MABP1-WDR62_2nd"/>
    <property type="match status" value="1"/>
</dbReference>
<name>A0A7J8CN41_ROUAE</name>
<keyword evidence="5" id="KW-0853">WD repeat</keyword>
<comment type="subcellular location">
    <subcellularLocation>
        <location evidence="2">Cytoplasm</location>
        <location evidence="2">Cytoskeleton</location>
        <location evidence="2">Spindle pole</location>
    </subcellularLocation>
    <subcellularLocation>
        <location evidence="1">Nucleus</location>
    </subcellularLocation>
</comment>
<evidence type="ECO:0000256" key="6">
    <source>
        <dbReference type="ARBA" id="ARBA00022737"/>
    </source>
</evidence>
<feature type="region of interest" description="Disordered" evidence="9">
    <location>
        <begin position="1107"/>
        <end position="1126"/>
    </location>
</feature>
<dbReference type="Pfam" id="PF24780">
    <property type="entry name" value="WD40_MABP1-WDR62_1st"/>
    <property type="match status" value="1"/>
</dbReference>
<evidence type="ECO:0000256" key="2">
    <source>
        <dbReference type="ARBA" id="ARBA00004647"/>
    </source>
</evidence>
<feature type="domain" description="MABP1/WDR62 second WD40" evidence="11">
    <location>
        <begin position="408"/>
        <end position="737"/>
    </location>
</feature>
<dbReference type="SMART" id="SM00320">
    <property type="entry name" value="WD40"/>
    <property type="match status" value="12"/>
</dbReference>
<protein>
    <submittedName>
        <fullName evidence="13">WD repeat domain 62</fullName>
    </submittedName>
</protein>
<evidence type="ECO:0000259" key="12">
    <source>
        <dbReference type="Pfam" id="PF24795"/>
    </source>
</evidence>
<evidence type="ECO:0000256" key="3">
    <source>
        <dbReference type="ARBA" id="ARBA00022490"/>
    </source>
</evidence>
<dbReference type="Pfam" id="PF24795">
    <property type="entry name" value="WDR62-MABP1_CC"/>
    <property type="match status" value="1"/>
</dbReference>
<accession>A0A7J8CN41</accession>
<dbReference type="FunFam" id="2.130.10.10:FF:000046">
    <property type="entry name" value="WD repeat-containing protein 62 isoform 1"/>
    <property type="match status" value="1"/>
</dbReference>
<dbReference type="PANTHER" id="PTHR45589">
    <property type="entry name" value="WD REPEAT DOMAIN 62, ISOFORM G"/>
    <property type="match status" value="1"/>
</dbReference>
<keyword evidence="7" id="KW-0206">Cytoskeleton</keyword>
<keyword evidence="6" id="KW-0677">Repeat</keyword>
<dbReference type="InterPro" id="IPR015943">
    <property type="entry name" value="WD40/YVTN_repeat-like_dom_sf"/>
</dbReference>
<dbReference type="EMBL" id="JACASE010000014">
    <property type="protein sequence ID" value="KAF6412256.1"/>
    <property type="molecule type" value="Genomic_DNA"/>
</dbReference>
<dbReference type="Gene3D" id="2.130.10.10">
    <property type="entry name" value="YVTN repeat-like/Quinoprotein amine dehydrogenase"/>
    <property type="match status" value="4"/>
</dbReference>
<feature type="region of interest" description="Disordered" evidence="9">
    <location>
        <begin position="988"/>
        <end position="1012"/>
    </location>
</feature>
<dbReference type="InterPro" id="IPR056162">
    <property type="entry name" value="WD40_MABP1-WDR62_2nd"/>
</dbReference>
<feature type="domain" description="MABP1/WRD62 coiled-coil" evidence="12">
    <location>
        <begin position="1342"/>
        <end position="1453"/>
    </location>
</feature>
<dbReference type="GO" id="GO:0000922">
    <property type="term" value="C:spindle pole"/>
    <property type="evidence" value="ECO:0007669"/>
    <property type="project" value="UniProtKB-SubCell"/>
</dbReference>
<feature type="region of interest" description="Disordered" evidence="9">
    <location>
        <begin position="1193"/>
        <end position="1216"/>
    </location>
</feature>
<evidence type="ECO:0000313" key="13">
    <source>
        <dbReference type="EMBL" id="KAF6412256.1"/>
    </source>
</evidence>
<dbReference type="Proteomes" id="UP000593571">
    <property type="component" value="Unassembled WGS sequence"/>
</dbReference>
<evidence type="ECO:0000256" key="5">
    <source>
        <dbReference type="ARBA" id="ARBA00022574"/>
    </source>
</evidence>
<feature type="compositionally biased region" description="Basic and acidic residues" evidence="9">
    <location>
        <begin position="770"/>
        <end position="783"/>
    </location>
</feature>
<keyword evidence="14" id="KW-1185">Reference proteome</keyword>
<dbReference type="InterPro" id="IPR056161">
    <property type="entry name" value="WD40_MABP1-WDR62_1st"/>
</dbReference>
<keyword evidence="4" id="KW-0597">Phosphoprotein</keyword>
<dbReference type="InterPro" id="IPR011047">
    <property type="entry name" value="Quinoprotein_ADH-like_sf"/>
</dbReference>
<feature type="region of interest" description="Disordered" evidence="9">
    <location>
        <begin position="752"/>
        <end position="783"/>
    </location>
</feature>
<dbReference type="FunFam" id="2.130.10.10:FF:000124">
    <property type="entry name" value="WD repeat-containing protein 62 isoform 1"/>
    <property type="match status" value="1"/>
</dbReference>
<feature type="domain" description="MABP1/WDR62 first WD40" evidence="10">
    <location>
        <begin position="75"/>
        <end position="402"/>
    </location>
</feature>
<sequence>MMATLGPGGYARNDAVEKLPSVMAGVPARRGQSSPPPAPALCLRRRIRLPTAPEDTVQNRVSLEKVLGITAQNSSGLTCDPNTGHVAYLAGCVVVILDPKENKQQHIFNTARKSLSALAFSPDGKYIVTGENGHRPAVRIWDVDEKSQVAEMLGHKYGVACVAFSPNMKHIVSMGYQHDMVLNVWDWKKDVVVASNKVSCRVIALSFSEDSSYFVTVGNRHVRFWFLEVSTETKVTGTVPLIGRSGILGELHNNVFCGVACGRGQNAGNTFCVSYSGLLCQFNEKRVLEKWINLKVSLSSCLCVSQELIFCGCTDGIVRIFQAHNLHYLANLPRPHYLGVDVAQGLEPSFLFCRKTEAVYPDTVALTFDPIHQWLSCVYRDHSIYIWDVKDINKVGKMWSELFHSSYVWNVEVYPEFEDQRACLPSGSFLTCSSDNTIRFWNMDSSPDSPWQKNIFSNTLLKVVYVENDIQHLQDMSHLPDRGSENGIPMDVKAGVRVMQVSPDGQHLASGDRSGNLRIHELHFMDEVVKMEAHDAEVLCLEYSKPETGLTLLASASRDRLIHVLNVEKNYNLEQTLDDHSSSITAIKFAGNRDIQMISCGADKSIYFRSAQQASDGLHFVRTHHVAEKTTLYDMDIDITQKYVAVACQDRNVRVYNTVNGKQKKCYKGSQGDEGSLLKVHVDPSGTFLATSCSDKSISVIDFYSGECIAKMFGHSEIVTGMKFTYDCRHLITVSGDRQETYTSMPSEICSLSPGEQTEDELEEECEPEESLKTPSKESFDPDPRCLLTNGKLPLWAKRLLGDDDVADGSAFHAKRSYQPHGRWAERANQEPLKTILDARSLHCYFTPMKADSLEDSVIDTVEPQSLAGLLSESESPQEDGHRDPSFLLPLQRESSEASGLILFSLEAEVMTAPGTDSKYFEKEVEGERGDQQGDSYLRVSSIGSKDQSPPEDSGESEADLECSFTTIHSSPPQLELNAQFDMTMTPTPDRPGTAEELTRPEVPGISNGSLPQTPEQEKFLRHHFETLTDAHPEELFHRSLRDVKASEDEEFFNPRLSISAQFLSRLQKTSRLTHTFPSRLPLHLVKSPEVRLTDLEGSQPRADPLRAVLPTDRKPSTPPALPTPVLAPSVLLPSTCSYMEATASPRAKMSHSISLENNEDPVLAELTRPVHRPSSIRDLASVGQELQAITTTAAPDSEGHEPALPSQGNHEARSSLKLTLSSVYDRLLLPPPPLEPPSTCVWSQEPVATQPDVMVTTANFPAPSPVDVSSLRLHSSTCLPRLLVPEPLSTHPSSPSLPEARPGVPGNITTLLELTPDALSLVRDNPGPCRESRVPARVLSSAPLELSSVRTIVYRLQTAFQEALDLYHLMVSSDQMSTDQRQAQTELASTFLWIHSQLEASDWLVGTNVAPAQALPSPGPPSPPTLCPLASPDLHALLEHYSELLVQAVRRKARGY</sequence>
<evidence type="ECO:0000256" key="4">
    <source>
        <dbReference type="ARBA" id="ARBA00022553"/>
    </source>
</evidence>
<evidence type="ECO:0000259" key="10">
    <source>
        <dbReference type="Pfam" id="PF24780"/>
    </source>
</evidence>
<evidence type="ECO:0000256" key="8">
    <source>
        <dbReference type="ARBA" id="ARBA00023242"/>
    </source>
</evidence>
<dbReference type="SUPFAM" id="SSF117289">
    <property type="entry name" value="Nucleoporin domain"/>
    <property type="match status" value="1"/>
</dbReference>
<evidence type="ECO:0000259" key="11">
    <source>
        <dbReference type="Pfam" id="PF24782"/>
    </source>
</evidence>
<dbReference type="SUPFAM" id="SSF50998">
    <property type="entry name" value="Quinoprotein alcohol dehydrogenase-like"/>
    <property type="match status" value="1"/>
</dbReference>
<dbReference type="FunFam" id="2.130.10.10:FF:000091">
    <property type="entry name" value="mitogen-activated protein kinase-binding protein 1 isoform X1"/>
    <property type="match status" value="1"/>
</dbReference>
<evidence type="ECO:0000256" key="7">
    <source>
        <dbReference type="ARBA" id="ARBA00023212"/>
    </source>
</evidence>
<feature type="region of interest" description="Disordered" evidence="9">
    <location>
        <begin position="941"/>
        <end position="961"/>
    </location>
</feature>
<evidence type="ECO:0000256" key="9">
    <source>
        <dbReference type="SAM" id="MobiDB-lite"/>
    </source>
</evidence>
<evidence type="ECO:0000313" key="14">
    <source>
        <dbReference type="Proteomes" id="UP000593571"/>
    </source>
</evidence>
<dbReference type="InterPro" id="IPR001680">
    <property type="entry name" value="WD40_rpt"/>
</dbReference>
<proteinExistence type="predicted"/>
<evidence type="ECO:0000256" key="1">
    <source>
        <dbReference type="ARBA" id="ARBA00004123"/>
    </source>
</evidence>
<feature type="compositionally biased region" description="Acidic residues" evidence="9">
    <location>
        <begin position="757"/>
        <end position="769"/>
    </location>
</feature>